<reference evidence="2" key="2">
    <citation type="submission" date="2022-12" db="EMBL/GenBank/DDBJ databases">
        <authorList>
            <person name="Sun Q."/>
            <person name="Zhou Y."/>
        </authorList>
    </citation>
    <scope>NUCLEOTIDE SEQUENCE</scope>
    <source>
        <strain evidence="2">CGMCC 1.15034</strain>
    </source>
</reference>
<dbReference type="AlphaFoldDB" id="A0AA87WBR6"/>
<evidence type="ECO:0008006" key="4">
    <source>
        <dbReference type="Google" id="ProtNLM"/>
    </source>
</evidence>
<protein>
    <recommendedName>
        <fullName evidence="4">DUF3072 domain-containing protein</fullName>
    </recommendedName>
</protein>
<dbReference type="RefSeq" id="WP_164938850.1">
    <property type="nucleotide sequence ID" value="NZ_BMHC01000015.1"/>
</dbReference>
<proteinExistence type="predicted"/>
<dbReference type="Proteomes" id="UP000625079">
    <property type="component" value="Unassembled WGS sequence"/>
</dbReference>
<evidence type="ECO:0000256" key="1">
    <source>
        <dbReference type="SAM" id="MobiDB-lite"/>
    </source>
</evidence>
<evidence type="ECO:0000313" key="3">
    <source>
        <dbReference type="Proteomes" id="UP000625079"/>
    </source>
</evidence>
<feature type="region of interest" description="Disordered" evidence="1">
    <location>
        <begin position="31"/>
        <end position="56"/>
    </location>
</feature>
<accession>A0AA87WBR6</accession>
<sequence>MHYDKVRAMEKPTQEQLAELRKLSREARVPDESEIVTSREEAERRIRDLKDKRWME</sequence>
<evidence type="ECO:0000313" key="2">
    <source>
        <dbReference type="EMBL" id="GGI29668.1"/>
    </source>
</evidence>
<dbReference type="EMBL" id="BMHC01000015">
    <property type="protein sequence ID" value="GGI29668.1"/>
    <property type="molecule type" value="Genomic_DNA"/>
</dbReference>
<organism evidence="2 3">
    <name type="scientific">Bradyrhizobium guangdongense</name>
    <dbReference type="NCBI Taxonomy" id="1325090"/>
    <lineage>
        <taxon>Bacteria</taxon>
        <taxon>Pseudomonadati</taxon>
        <taxon>Pseudomonadota</taxon>
        <taxon>Alphaproteobacteria</taxon>
        <taxon>Hyphomicrobiales</taxon>
        <taxon>Nitrobacteraceae</taxon>
        <taxon>Bradyrhizobium</taxon>
    </lineage>
</organism>
<comment type="caution">
    <text evidence="2">The sequence shown here is derived from an EMBL/GenBank/DDBJ whole genome shotgun (WGS) entry which is preliminary data.</text>
</comment>
<gene>
    <name evidence="2" type="ORF">GCM10010987_55620</name>
</gene>
<name>A0AA87WBR6_9BRAD</name>
<reference evidence="2" key="1">
    <citation type="journal article" date="2014" name="Int. J. Syst. Evol. Microbiol.">
        <title>Complete genome sequence of Corynebacterium casei LMG S-19264T (=DSM 44701T), isolated from a smear-ripened cheese.</title>
        <authorList>
            <consortium name="US DOE Joint Genome Institute (JGI-PGF)"/>
            <person name="Walter F."/>
            <person name="Albersmeier A."/>
            <person name="Kalinowski J."/>
            <person name="Ruckert C."/>
        </authorList>
    </citation>
    <scope>NUCLEOTIDE SEQUENCE</scope>
    <source>
        <strain evidence="2">CGMCC 1.15034</strain>
    </source>
</reference>